<proteinExistence type="predicted"/>
<organism evidence="3 4">
    <name type="scientific">Trifolium medium</name>
    <dbReference type="NCBI Taxonomy" id="97028"/>
    <lineage>
        <taxon>Eukaryota</taxon>
        <taxon>Viridiplantae</taxon>
        <taxon>Streptophyta</taxon>
        <taxon>Embryophyta</taxon>
        <taxon>Tracheophyta</taxon>
        <taxon>Spermatophyta</taxon>
        <taxon>Magnoliopsida</taxon>
        <taxon>eudicotyledons</taxon>
        <taxon>Gunneridae</taxon>
        <taxon>Pentapetalae</taxon>
        <taxon>rosids</taxon>
        <taxon>fabids</taxon>
        <taxon>Fabales</taxon>
        <taxon>Fabaceae</taxon>
        <taxon>Papilionoideae</taxon>
        <taxon>50 kb inversion clade</taxon>
        <taxon>NPAAA clade</taxon>
        <taxon>Hologalegina</taxon>
        <taxon>IRL clade</taxon>
        <taxon>Trifolieae</taxon>
        <taxon>Trifolium</taxon>
    </lineage>
</organism>
<evidence type="ECO:0000313" key="3">
    <source>
        <dbReference type="EMBL" id="MCI13358.1"/>
    </source>
</evidence>
<evidence type="ECO:0000259" key="2">
    <source>
        <dbReference type="Pfam" id="PF14392"/>
    </source>
</evidence>
<feature type="non-terminal residue" evidence="3">
    <location>
        <position position="171"/>
    </location>
</feature>
<evidence type="ECO:0000256" key="1">
    <source>
        <dbReference type="SAM" id="MobiDB-lite"/>
    </source>
</evidence>
<dbReference type="AlphaFoldDB" id="A0A392PMQ4"/>
<dbReference type="InterPro" id="IPR025836">
    <property type="entry name" value="Zn_knuckle_CX2CX4HX4C"/>
</dbReference>
<protein>
    <recommendedName>
        <fullName evidence="2">Zinc knuckle CX2CX4HX4C domain-containing protein</fullName>
    </recommendedName>
</protein>
<accession>A0A392PMQ4</accession>
<dbReference type="Pfam" id="PF14392">
    <property type="entry name" value="zf-CCHC_4"/>
    <property type="match status" value="1"/>
</dbReference>
<evidence type="ECO:0000313" key="4">
    <source>
        <dbReference type="Proteomes" id="UP000265520"/>
    </source>
</evidence>
<keyword evidence="4" id="KW-1185">Reference proteome</keyword>
<sequence length="171" mass="19440">MWIMVKYEKLQDLCYNCGVIGHDQRGVYKRERAKPVEGVDLPRYGPSLNVPTARSLTSLLREQQDWVNPQTHQRTLNGNNIANKIPEDGREEFSRYLFLRRDELFQSISQKNPNLDGPPVEGPSQSGVTQKDKQPMSEGFGPSMVDVEEGLPRPGLGPRYVEMLGIEKKDI</sequence>
<feature type="domain" description="Zinc knuckle CX2CX4HX4C" evidence="2">
    <location>
        <begin position="1"/>
        <end position="25"/>
    </location>
</feature>
<dbReference type="EMBL" id="LXQA010087959">
    <property type="protein sequence ID" value="MCI13358.1"/>
    <property type="molecule type" value="Genomic_DNA"/>
</dbReference>
<feature type="region of interest" description="Disordered" evidence="1">
    <location>
        <begin position="109"/>
        <end position="158"/>
    </location>
</feature>
<reference evidence="3 4" key="1">
    <citation type="journal article" date="2018" name="Front. Plant Sci.">
        <title>Red Clover (Trifolium pratense) and Zigzag Clover (T. medium) - A Picture of Genomic Similarities and Differences.</title>
        <authorList>
            <person name="Dluhosova J."/>
            <person name="Istvanek J."/>
            <person name="Nedelnik J."/>
            <person name="Repkova J."/>
        </authorList>
    </citation>
    <scope>NUCLEOTIDE SEQUENCE [LARGE SCALE GENOMIC DNA]</scope>
    <source>
        <strain evidence="4">cv. 10/8</strain>
        <tissue evidence="3">Leaf</tissue>
    </source>
</reference>
<comment type="caution">
    <text evidence="3">The sequence shown here is derived from an EMBL/GenBank/DDBJ whole genome shotgun (WGS) entry which is preliminary data.</text>
</comment>
<name>A0A392PMQ4_9FABA</name>
<dbReference type="Proteomes" id="UP000265520">
    <property type="component" value="Unassembled WGS sequence"/>
</dbReference>